<protein>
    <recommendedName>
        <fullName evidence="4">Malonyl-CoA:ACP transacylase (MAT) domain-containing protein</fullName>
    </recommendedName>
</protein>
<dbReference type="SUPFAM" id="SSF52151">
    <property type="entry name" value="FabD/lysophospholipase-like"/>
    <property type="match status" value="1"/>
</dbReference>
<dbReference type="Proteomes" id="UP000503129">
    <property type="component" value="Plasmid pBOCT1"/>
</dbReference>
<dbReference type="GO" id="GO:0071770">
    <property type="term" value="P:DIM/DIP cell wall layer assembly"/>
    <property type="evidence" value="ECO:0007669"/>
    <property type="project" value="TreeGrafter"/>
</dbReference>
<dbReference type="GO" id="GO:0005886">
    <property type="term" value="C:plasma membrane"/>
    <property type="evidence" value="ECO:0007669"/>
    <property type="project" value="TreeGrafter"/>
</dbReference>
<keyword evidence="3" id="KW-0808">Transferase</keyword>
<evidence type="ECO:0000313" key="6">
    <source>
        <dbReference type="Proteomes" id="UP000503129"/>
    </source>
</evidence>
<dbReference type="InterPro" id="IPR001227">
    <property type="entry name" value="Ac_transferase_dom_sf"/>
</dbReference>
<dbReference type="PANTHER" id="PTHR43775:SF37">
    <property type="entry name" value="SI:DKEY-61P9.11"/>
    <property type="match status" value="1"/>
</dbReference>
<dbReference type="PANTHER" id="PTHR43775">
    <property type="entry name" value="FATTY ACID SYNTHASE"/>
    <property type="match status" value="1"/>
</dbReference>
<keyword evidence="5" id="KW-0614">Plasmid</keyword>
<dbReference type="GO" id="GO:0006633">
    <property type="term" value="P:fatty acid biosynthetic process"/>
    <property type="evidence" value="ECO:0007669"/>
    <property type="project" value="TreeGrafter"/>
</dbReference>
<feature type="domain" description="Malonyl-CoA:ACP transacylase (MAT)" evidence="4">
    <location>
        <begin position="9"/>
        <end position="314"/>
    </location>
</feature>
<dbReference type="InterPro" id="IPR050091">
    <property type="entry name" value="PKS_NRPS_Biosynth_Enz"/>
</dbReference>
<dbReference type="FunFam" id="3.40.366.10:FF:000002">
    <property type="entry name" value="Probable polyketide synthase 2"/>
    <property type="match status" value="1"/>
</dbReference>
<evidence type="ECO:0000256" key="2">
    <source>
        <dbReference type="ARBA" id="ARBA00022553"/>
    </source>
</evidence>
<geneLocation type="plasmid" evidence="6">
    <name>pboct1</name>
</geneLocation>
<organism evidence="5 6">
    <name type="scientific">Brasilonema sennae CENA114</name>
    <dbReference type="NCBI Taxonomy" id="415709"/>
    <lineage>
        <taxon>Bacteria</taxon>
        <taxon>Bacillati</taxon>
        <taxon>Cyanobacteriota</taxon>
        <taxon>Cyanophyceae</taxon>
        <taxon>Nostocales</taxon>
        <taxon>Scytonemataceae</taxon>
        <taxon>Brasilonema</taxon>
        <taxon>Bromeliae group (in: Brasilonema)</taxon>
    </lineage>
</organism>
<keyword evidence="6" id="KW-1185">Reference proteome</keyword>
<keyword evidence="2" id="KW-0597">Phosphoprotein</keyword>
<dbReference type="InterPro" id="IPR016036">
    <property type="entry name" value="Malonyl_transacylase_ACP-bd"/>
</dbReference>
<dbReference type="AlphaFoldDB" id="A0A856MQ22"/>
<accession>A0A856MQ22</accession>
<evidence type="ECO:0000259" key="4">
    <source>
        <dbReference type="SMART" id="SM00827"/>
    </source>
</evidence>
<dbReference type="InterPro" id="IPR016035">
    <property type="entry name" value="Acyl_Trfase/lysoPLipase"/>
</dbReference>
<keyword evidence="1" id="KW-0596">Phosphopantetheine</keyword>
<sequence length="367" mass="40706">MSKTKVAFLFTGQGSQYIGMGRQLYETQPIFRQALDLCDELLYPELKQPLLSVIYPDPGVTSPLDETAYTQPALFALEYALAQLWRSWGIEPAVVMGHSVGEYVAACIAGVFSLEDGLKLIAQRGRLMQTLPQSGQMVAVFASEAQVATAVAAYNGQVSISAINSPENIVISGRREAVQSVVLALEAEGIETRRLKVSHAFHSPLMEPILDIFEQIAAKILAQTAIKVNYSSPNIGLISSLTGKLVTGKEVAQAEYWCRHIREPVRFLAGVQVLHEQRYEIFVEIGPDPMLSEMGRRCLPSGKGIWLASLRKGISDWQQLLQSLGELYIHGVEVDWCVFDRDFPRCCLEVTEERTQDSEVSSQNRNK</sequence>
<dbReference type="SMART" id="SM00827">
    <property type="entry name" value="PKS_AT"/>
    <property type="match status" value="1"/>
</dbReference>
<name>A0A856MQ22_9CYAN</name>
<dbReference type="Gene3D" id="3.40.366.10">
    <property type="entry name" value="Malonyl-Coenzyme A Acyl Carrier Protein, domain 2"/>
    <property type="match status" value="1"/>
</dbReference>
<evidence type="ECO:0000313" key="5">
    <source>
        <dbReference type="EMBL" id="QDL12649.1"/>
    </source>
</evidence>
<reference evidence="5 6" key="1">
    <citation type="submission" date="2018-06" db="EMBL/GenBank/DDBJ databases">
        <title>Comparative genomics of Brasilonema spp. strains.</title>
        <authorList>
            <person name="Alvarenga D.O."/>
            <person name="Fiore M.F."/>
            <person name="Varani A.M."/>
        </authorList>
    </citation>
    <scope>NUCLEOTIDE SEQUENCE [LARGE SCALE GENOMIC DNA]</scope>
    <source>
        <strain evidence="5 6">CENA114</strain>
        <plasmid evidence="6">pboct1</plasmid>
    </source>
</reference>
<dbReference type="KEGG" id="bsen:DP114_33395"/>
<dbReference type="Pfam" id="PF00698">
    <property type="entry name" value="Acyl_transf_1"/>
    <property type="match status" value="1"/>
</dbReference>
<dbReference type="RefSeq" id="WP_169264172.1">
    <property type="nucleotide sequence ID" value="NZ_CAWOXK010000002.1"/>
</dbReference>
<dbReference type="EMBL" id="CP030119">
    <property type="protein sequence ID" value="QDL12649.1"/>
    <property type="molecule type" value="Genomic_DNA"/>
</dbReference>
<evidence type="ECO:0000256" key="3">
    <source>
        <dbReference type="ARBA" id="ARBA00022679"/>
    </source>
</evidence>
<proteinExistence type="predicted"/>
<dbReference type="Gene3D" id="3.30.70.250">
    <property type="entry name" value="Malonyl-CoA ACP transacylase, ACP-binding"/>
    <property type="match status" value="1"/>
</dbReference>
<dbReference type="InterPro" id="IPR014043">
    <property type="entry name" value="Acyl_transferase_dom"/>
</dbReference>
<dbReference type="GO" id="GO:0005737">
    <property type="term" value="C:cytoplasm"/>
    <property type="evidence" value="ECO:0007669"/>
    <property type="project" value="TreeGrafter"/>
</dbReference>
<dbReference type="Gene3D" id="3.30.70.3290">
    <property type="match status" value="1"/>
</dbReference>
<dbReference type="GO" id="GO:0004312">
    <property type="term" value="F:fatty acid synthase activity"/>
    <property type="evidence" value="ECO:0007669"/>
    <property type="project" value="TreeGrafter"/>
</dbReference>
<gene>
    <name evidence="5" type="ORF">DP114_33395</name>
</gene>
<evidence type="ECO:0000256" key="1">
    <source>
        <dbReference type="ARBA" id="ARBA00022450"/>
    </source>
</evidence>
<dbReference type="SUPFAM" id="SSF55048">
    <property type="entry name" value="Probable ACP-binding domain of malonyl-CoA ACP transacylase"/>
    <property type="match status" value="1"/>
</dbReference>